<evidence type="ECO:0000313" key="13">
    <source>
        <dbReference type="Proteomes" id="UP000031275"/>
    </source>
</evidence>
<evidence type="ECO:0000256" key="2">
    <source>
        <dbReference type="ARBA" id="ARBA00022485"/>
    </source>
</evidence>
<organism evidence="12 13">
    <name type="scientific">Kaistella solincola</name>
    <dbReference type="NCBI Taxonomy" id="510955"/>
    <lineage>
        <taxon>Bacteria</taxon>
        <taxon>Pseudomonadati</taxon>
        <taxon>Bacteroidota</taxon>
        <taxon>Flavobacteriia</taxon>
        <taxon>Flavobacteriales</taxon>
        <taxon>Weeksellaceae</taxon>
        <taxon>Chryseobacterium group</taxon>
        <taxon>Kaistella</taxon>
    </lineage>
</organism>
<dbReference type="EMBL" id="JSYK01000002">
    <property type="protein sequence ID" value="KIA84540.1"/>
    <property type="molecule type" value="Genomic_DNA"/>
</dbReference>
<dbReference type="InterPro" id="IPR023170">
    <property type="entry name" value="HhH_base_excis_C"/>
</dbReference>
<dbReference type="PIRSF" id="PIRSF001435">
    <property type="entry name" value="Nth"/>
    <property type="match status" value="1"/>
</dbReference>
<dbReference type="GO" id="GO:0004519">
    <property type="term" value="F:endonuclease activity"/>
    <property type="evidence" value="ECO:0007669"/>
    <property type="project" value="UniProtKB-KW"/>
</dbReference>
<keyword evidence="7" id="KW-0411">Iron-sulfur</keyword>
<dbReference type="SMART" id="SM00478">
    <property type="entry name" value="ENDO3c"/>
    <property type="match status" value="1"/>
</dbReference>
<keyword evidence="2" id="KW-0004">4Fe-4S</keyword>
<evidence type="ECO:0000256" key="1">
    <source>
        <dbReference type="ARBA" id="ARBA00008343"/>
    </source>
</evidence>
<evidence type="ECO:0000259" key="11">
    <source>
        <dbReference type="SMART" id="SM00478"/>
    </source>
</evidence>
<evidence type="ECO:0000256" key="3">
    <source>
        <dbReference type="ARBA" id="ARBA00022723"/>
    </source>
</evidence>
<keyword evidence="10" id="KW-0456">Lyase</keyword>
<protein>
    <recommendedName>
        <fullName evidence="10">Endonuclease III</fullName>
        <ecNumber evidence="10">4.2.99.18</ecNumber>
    </recommendedName>
    <alternativeName>
        <fullName evidence="10">DNA-(apurinic or apyrimidinic site) lyase</fullName>
    </alternativeName>
</protein>
<evidence type="ECO:0000256" key="6">
    <source>
        <dbReference type="ARBA" id="ARBA00023004"/>
    </source>
</evidence>
<proteinExistence type="inferred from homology"/>
<dbReference type="InterPro" id="IPR004036">
    <property type="entry name" value="Endonuclease-III-like_CS2"/>
</dbReference>
<keyword evidence="13" id="KW-1185">Reference proteome</keyword>
<dbReference type="PROSITE" id="PS01155">
    <property type="entry name" value="ENDONUCLEASE_III_2"/>
    <property type="match status" value="1"/>
</dbReference>
<keyword evidence="6" id="KW-0408">Iron</keyword>
<keyword evidence="9 10" id="KW-0326">Glycosidase</keyword>
<keyword evidence="8 10" id="KW-0234">DNA repair</keyword>
<dbReference type="NCBIfam" id="TIGR01083">
    <property type="entry name" value="nth"/>
    <property type="match status" value="1"/>
</dbReference>
<dbReference type="RefSeq" id="WP_039342192.1">
    <property type="nucleotide sequence ID" value="NZ_JSYK01000002.1"/>
</dbReference>
<dbReference type="PANTHER" id="PTHR10359">
    <property type="entry name" value="A/G-SPECIFIC ADENINE GLYCOSYLASE/ENDONUCLEASE III"/>
    <property type="match status" value="1"/>
</dbReference>
<name>A0ABR4ZTF1_9FLAO</name>
<dbReference type="Pfam" id="PF00730">
    <property type="entry name" value="HhH-GPD"/>
    <property type="match status" value="1"/>
</dbReference>
<evidence type="ECO:0000256" key="8">
    <source>
        <dbReference type="ARBA" id="ARBA00023204"/>
    </source>
</evidence>
<keyword evidence="3" id="KW-0479">Metal-binding</keyword>
<dbReference type="InterPro" id="IPR000445">
    <property type="entry name" value="HhH_motif"/>
</dbReference>
<keyword evidence="10" id="KW-0238">DNA-binding</keyword>
<evidence type="ECO:0000256" key="5">
    <source>
        <dbReference type="ARBA" id="ARBA00022801"/>
    </source>
</evidence>
<evidence type="ECO:0000256" key="9">
    <source>
        <dbReference type="ARBA" id="ARBA00023295"/>
    </source>
</evidence>
<comment type="function">
    <text evidence="10">DNA repair enzyme that has both DNA N-glycosylase activity and AP-lyase activity. The DNA N-glycosylase activity releases various damaged pyrimidines from DNA by cleaving the N-glycosidic bond, leaving an AP (apurinic/apyrimidinic) site. The AP-lyase activity cleaves the phosphodiester bond 3' to the AP site by a beta-elimination, leaving a 3'-terminal unsaturated sugar and a product with a terminal 5'-phosphate.</text>
</comment>
<keyword evidence="12" id="KW-0540">Nuclease</keyword>
<dbReference type="Gene3D" id="1.10.340.30">
    <property type="entry name" value="Hypothetical protein, domain 2"/>
    <property type="match status" value="1"/>
</dbReference>
<keyword evidence="12" id="KW-0255">Endonuclease</keyword>
<dbReference type="EC" id="4.2.99.18" evidence="10"/>
<evidence type="ECO:0000256" key="10">
    <source>
        <dbReference type="HAMAP-Rule" id="MF_00942"/>
    </source>
</evidence>
<comment type="caution">
    <text evidence="12">The sequence shown here is derived from an EMBL/GenBank/DDBJ whole genome shotgun (WGS) entry which is preliminary data.</text>
</comment>
<dbReference type="Pfam" id="PF00633">
    <property type="entry name" value="HHH"/>
    <property type="match status" value="1"/>
</dbReference>
<dbReference type="Gene3D" id="1.10.1670.10">
    <property type="entry name" value="Helix-hairpin-Helix base-excision DNA repair enzymes (C-terminal)"/>
    <property type="match status" value="1"/>
</dbReference>
<dbReference type="CDD" id="cd00056">
    <property type="entry name" value="ENDO3c"/>
    <property type="match status" value="1"/>
</dbReference>
<sequence length="205" mass="23386">MLKKQRAEIVRTELEKLYPNVGIPLDHTDPFTLLVAVALSAQTTDKKVNQITPKLFEVAGDPFKMKELEVDEIKYLIKEIGLSNTKAKNLRRMAEILVEKHQGIVPQSFEELEALPGVGHKTASVVMSQAFGVPAFPVDTHIHRLMIQWKLTSGKNVVETEKDAKKSFPRDSWNKLHLQIIYYGREFSPARGNKEKDFITKMLFE</sequence>
<keyword evidence="5 10" id="KW-0378">Hydrolase</keyword>
<evidence type="ECO:0000256" key="4">
    <source>
        <dbReference type="ARBA" id="ARBA00022763"/>
    </source>
</evidence>
<accession>A0ABR4ZTF1</accession>
<feature type="domain" description="HhH-GPD" evidence="11">
    <location>
        <begin position="39"/>
        <end position="186"/>
    </location>
</feature>
<comment type="catalytic activity">
    <reaction evidence="10">
        <text>2'-deoxyribonucleotide-(2'-deoxyribose 5'-phosphate)-2'-deoxyribonucleotide-DNA = a 3'-end 2'-deoxyribonucleotide-(2,3-dehydro-2,3-deoxyribose 5'-phosphate)-DNA + a 5'-end 5'-phospho-2'-deoxyribonucleoside-DNA + H(+)</text>
        <dbReference type="Rhea" id="RHEA:66592"/>
        <dbReference type="Rhea" id="RHEA-COMP:13180"/>
        <dbReference type="Rhea" id="RHEA-COMP:16897"/>
        <dbReference type="Rhea" id="RHEA-COMP:17067"/>
        <dbReference type="ChEBI" id="CHEBI:15378"/>
        <dbReference type="ChEBI" id="CHEBI:136412"/>
        <dbReference type="ChEBI" id="CHEBI:157695"/>
        <dbReference type="ChEBI" id="CHEBI:167181"/>
        <dbReference type="EC" id="4.2.99.18"/>
    </reaction>
</comment>
<comment type="similarity">
    <text evidence="1 10">Belongs to the Nth/MutY family.</text>
</comment>
<dbReference type="InterPro" id="IPR011257">
    <property type="entry name" value="DNA_glycosylase"/>
</dbReference>
<dbReference type="InterPro" id="IPR005759">
    <property type="entry name" value="Nth"/>
</dbReference>
<gene>
    <name evidence="10" type="primary">nth</name>
    <name evidence="12" type="ORF">OA84_03240</name>
</gene>
<dbReference type="PANTHER" id="PTHR10359:SF18">
    <property type="entry name" value="ENDONUCLEASE III"/>
    <property type="match status" value="1"/>
</dbReference>
<reference evidence="12 13" key="1">
    <citation type="submission" date="2014-10" db="EMBL/GenBank/DDBJ databases">
        <title>Kaistella solincola genome.</title>
        <authorList>
            <person name="Newman J.D."/>
        </authorList>
    </citation>
    <scope>NUCLEOTIDE SEQUENCE [LARGE SCALE GENOMIC DNA]</scope>
    <source>
        <strain evidence="12 13">DSM 22468</strain>
    </source>
</reference>
<evidence type="ECO:0000256" key="7">
    <source>
        <dbReference type="ARBA" id="ARBA00023014"/>
    </source>
</evidence>
<evidence type="ECO:0000313" key="12">
    <source>
        <dbReference type="EMBL" id="KIA84540.1"/>
    </source>
</evidence>
<comment type="caution">
    <text evidence="10">Lacks conserved residue(s) required for the propagation of feature annotation.</text>
</comment>
<dbReference type="Proteomes" id="UP000031275">
    <property type="component" value="Unassembled WGS sequence"/>
</dbReference>
<dbReference type="InterPro" id="IPR003265">
    <property type="entry name" value="HhH-GPD_domain"/>
</dbReference>
<dbReference type="HAMAP" id="MF_00942">
    <property type="entry name" value="Nth"/>
    <property type="match status" value="1"/>
</dbReference>
<dbReference type="SUPFAM" id="SSF48150">
    <property type="entry name" value="DNA-glycosylase"/>
    <property type="match status" value="1"/>
</dbReference>
<keyword evidence="4 10" id="KW-0227">DNA damage</keyword>
<comment type="cofactor">
    <cofactor evidence="10">
        <name>[4Fe-4S] cluster</name>
        <dbReference type="ChEBI" id="CHEBI:49883"/>
    </cofactor>
    <text evidence="10">Binds 1 [4Fe-4S] cluster.</text>
</comment>